<dbReference type="Proteomes" id="UP001597557">
    <property type="component" value="Unassembled WGS sequence"/>
</dbReference>
<dbReference type="GO" id="GO:0016740">
    <property type="term" value="F:transferase activity"/>
    <property type="evidence" value="ECO:0007669"/>
    <property type="project" value="UniProtKB-KW"/>
</dbReference>
<gene>
    <name evidence="1" type="ORF">ACFS5N_19240</name>
</gene>
<dbReference type="EMBL" id="JBHUPD010000004">
    <property type="protein sequence ID" value="MFD2874628.1"/>
    <property type="molecule type" value="Genomic_DNA"/>
</dbReference>
<sequence>MNTPEIPYRTKSAVLFIVFNRPAETAAVLEKIREARPPRLYIGADGPRASRPGEDEICRQTREAALKVDWDCEVKTFFKDQNAGCKLGEATAMQWFFDNEEEGIILEDDTLPSNSFFRFCDEMLDRYRHDTRIRIITGSNFQQGQKWGDATYYFSNLIHSWGWAGWRRVWNEYDIDLKQYDERDVKEKLSNVFSDQMIIDIWYDLFVRTKFGHIDTWDYQFGFSSFFNNGLCIIPNHNLITNIGFGANATNTFNEDSAFSKMPLEEIGEIKHPQYILPEKKADLFTLNKEFYIEEKKRQNHPRKRFKRWLKARLGIKRK</sequence>
<dbReference type="Gene3D" id="3.90.550.10">
    <property type="entry name" value="Spore Coat Polysaccharide Biosynthesis Protein SpsA, Chain A"/>
    <property type="match status" value="1"/>
</dbReference>
<organism evidence="1 2">
    <name type="scientific">Mucilaginibacter ximonensis</name>
    <dbReference type="NCBI Taxonomy" id="538021"/>
    <lineage>
        <taxon>Bacteria</taxon>
        <taxon>Pseudomonadati</taxon>
        <taxon>Bacteroidota</taxon>
        <taxon>Sphingobacteriia</taxon>
        <taxon>Sphingobacteriales</taxon>
        <taxon>Sphingobacteriaceae</taxon>
        <taxon>Mucilaginibacter</taxon>
    </lineage>
</organism>
<accession>A0ABW5YH51</accession>
<evidence type="ECO:0000313" key="2">
    <source>
        <dbReference type="Proteomes" id="UP001597557"/>
    </source>
</evidence>
<reference evidence="2" key="1">
    <citation type="journal article" date="2019" name="Int. J. Syst. Evol. Microbiol.">
        <title>The Global Catalogue of Microorganisms (GCM) 10K type strain sequencing project: providing services to taxonomists for standard genome sequencing and annotation.</title>
        <authorList>
            <consortium name="The Broad Institute Genomics Platform"/>
            <consortium name="The Broad Institute Genome Sequencing Center for Infectious Disease"/>
            <person name="Wu L."/>
            <person name="Ma J."/>
        </authorList>
    </citation>
    <scope>NUCLEOTIDE SEQUENCE [LARGE SCALE GENOMIC DNA]</scope>
    <source>
        <strain evidence="2">KCTC 22437</strain>
    </source>
</reference>
<dbReference type="InterPro" id="IPR029044">
    <property type="entry name" value="Nucleotide-diphossugar_trans"/>
</dbReference>
<keyword evidence="1" id="KW-0808">Transferase</keyword>
<proteinExistence type="predicted"/>
<protein>
    <submittedName>
        <fullName evidence="1">Nucleotide-diphospho-sugar transferase</fullName>
    </submittedName>
</protein>
<dbReference type="SUPFAM" id="SSF53448">
    <property type="entry name" value="Nucleotide-diphospho-sugar transferases"/>
    <property type="match status" value="1"/>
</dbReference>
<dbReference type="RefSeq" id="WP_377189670.1">
    <property type="nucleotide sequence ID" value="NZ_JBHUPD010000004.1"/>
</dbReference>
<keyword evidence="2" id="KW-1185">Reference proteome</keyword>
<comment type="caution">
    <text evidence="1">The sequence shown here is derived from an EMBL/GenBank/DDBJ whole genome shotgun (WGS) entry which is preliminary data.</text>
</comment>
<name>A0ABW5YH51_9SPHI</name>
<evidence type="ECO:0000313" key="1">
    <source>
        <dbReference type="EMBL" id="MFD2874628.1"/>
    </source>
</evidence>